<organism evidence="5 6">
    <name type="scientific">Lolium multiflorum</name>
    <name type="common">Italian ryegrass</name>
    <name type="synonym">Lolium perenne subsp. multiflorum</name>
    <dbReference type="NCBI Taxonomy" id="4521"/>
    <lineage>
        <taxon>Eukaryota</taxon>
        <taxon>Viridiplantae</taxon>
        <taxon>Streptophyta</taxon>
        <taxon>Embryophyta</taxon>
        <taxon>Tracheophyta</taxon>
        <taxon>Spermatophyta</taxon>
        <taxon>Magnoliopsida</taxon>
        <taxon>Liliopsida</taxon>
        <taxon>Poales</taxon>
        <taxon>Poaceae</taxon>
        <taxon>BOP clade</taxon>
        <taxon>Pooideae</taxon>
        <taxon>Poodae</taxon>
        <taxon>Poeae</taxon>
        <taxon>Poeae Chloroplast Group 2 (Poeae type)</taxon>
        <taxon>Loliodinae</taxon>
        <taxon>Loliinae</taxon>
        <taxon>Lolium</taxon>
    </lineage>
</organism>
<evidence type="ECO:0000256" key="4">
    <source>
        <dbReference type="ARBA" id="ARBA00023180"/>
    </source>
</evidence>
<dbReference type="InterPro" id="IPR001087">
    <property type="entry name" value="GDSL"/>
</dbReference>
<keyword evidence="3" id="KW-0378">Hydrolase</keyword>
<name>A0AAD8VHF3_LOLMU</name>
<evidence type="ECO:0000313" key="5">
    <source>
        <dbReference type="EMBL" id="KAK1604895.1"/>
    </source>
</evidence>
<dbReference type="PANTHER" id="PTHR22835:SF476">
    <property type="entry name" value="OS06G0160200 PROTEIN"/>
    <property type="match status" value="1"/>
</dbReference>
<protein>
    <recommendedName>
        <fullName evidence="7">GDSL esterase/lipase</fullName>
    </recommendedName>
</protein>
<dbReference type="GO" id="GO:0016788">
    <property type="term" value="F:hydrolase activity, acting on ester bonds"/>
    <property type="evidence" value="ECO:0007669"/>
    <property type="project" value="InterPro"/>
</dbReference>
<dbReference type="Pfam" id="PF00657">
    <property type="entry name" value="Lipase_GDSL"/>
    <property type="match status" value="1"/>
</dbReference>
<dbReference type="AlphaFoldDB" id="A0AAD8VHF3"/>
<dbReference type="Proteomes" id="UP001231189">
    <property type="component" value="Unassembled WGS sequence"/>
</dbReference>
<keyword evidence="6" id="KW-1185">Reference proteome</keyword>
<evidence type="ECO:0000313" key="6">
    <source>
        <dbReference type="Proteomes" id="UP001231189"/>
    </source>
</evidence>
<dbReference type="CDD" id="cd01837">
    <property type="entry name" value="SGNH_plant_lipase_like"/>
    <property type="match status" value="1"/>
</dbReference>
<dbReference type="Gene3D" id="3.40.50.1110">
    <property type="entry name" value="SGNH hydrolase"/>
    <property type="match status" value="1"/>
</dbReference>
<evidence type="ECO:0000256" key="2">
    <source>
        <dbReference type="ARBA" id="ARBA00022729"/>
    </source>
</evidence>
<evidence type="ECO:0008006" key="7">
    <source>
        <dbReference type="Google" id="ProtNLM"/>
    </source>
</evidence>
<gene>
    <name evidence="5" type="ORF">QYE76_028568</name>
</gene>
<keyword evidence="2" id="KW-0732">Signal</keyword>
<dbReference type="InterPro" id="IPR035669">
    <property type="entry name" value="SGNH_plant_lipase-like"/>
</dbReference>
<accession>A0AAD8VHF3</accession>
<dbReference type="SUPFAM" id="SSF52266">
    <property type="entry name" value="SGNH hydrolase"/>
    <property type="match status" value="1"/>
</dbReference>
<proteinExistence type="inferred from homology"/>
<comment type="similarity">
    <text evidence="1">Belongs to the 'GDSL' lipolytic enzyme family.</text>
</comment>
<dbReference type="EMBL" id="JAUUTY010000007">
    <property type="protein sequence ID" value="KAK1604895.1"/>
    <property type="molecule type" value="Genomic_DNA"/>
</dbReference>
<keyword evidence="4" id="KW-0325">Glycoprotein</keyword>
<comment type="caution">
    <text evidence="5">The sequence shown here is derived from an EMBL/GenBank/DDBJ whole genome shotgun (WGS) entry which is preliminary data.</text>
</comment>
<reference evidence="5" key="1">
    <citation type="submission" date="2023-07" db="EMBL/GenBank/DDBJ databases">
        <title>A chromosome-level genome assembly of Lolium multiflorum.</title>
        <authorList>
            <person name="Chen Y."/>
            <person name="Copetti D."/>
            <person name="Kolliker R."/>
            <person name="Studer B."/>
        </authorList>
    </citation>
    <scope>NUCLEOTIDE SEQUENCE</scope>
    <source>
        <strain evidence="5">02402/16</strain>
        <tissue evidence="5">Leaf</tissue>
    </source>
</reference>
<evidence type="ECO:0000256" key="3">
    <source>
        <dbReference type="ARBA" id="ARBA00022801"/>
    </source>
</evidence>
<evidence type="ECO:0000256" key="1">
    <source>
        <dbReference type="ARBA" id="ARBA00008668"/>
    </source>
</evidence>
<dbReference type="PANTHER" id="PTHR22835">
    <property type="entry name" value="ZINC FINGER FYVE DOMAIN CONTAINING PROTEIN"/>
    <property type="match status" value="1"/>
</dbReference>
<dbReference type="InterPro" id="IPR036514">
    <property type="entry name" value="SGNH_hydro_sf"/>
</dbReference>
<sequence length="445" mass="48605">MLHNDYFADEATHADNFRRRYKMSKGLFMNILHGVREFDPYFKLKLDVVGVLGVSSPVIFLSRSVMRIASSWQLLLPTAALACCCLCLGAAASERRCKFPAVFNFGDSNSDTGGFWAAFPAQPPPFGVTYFGRPTGRASDGRLVIDFIAQAIGLPLLSPYLQSVGSDFRHGANFATLASTALLPNTSVFVTGISPFSLAIQLRQMKEFSHRVIVSGGSSGQLPSPDVFRNSLYTIEIGQNDFTSNLASKGIEYVKQTLPSVVGQISGTIQELYNIGARKFMVFNMPPIGCYPAFLVELPHNGNDLDEYGCMTTYNSAVVYYNKLLNNSLARDRKTLQDASIVYVDKHSIMLELFQHPEAHGLKYATKACCGYGDGAYNFSPDLYCGNTKLVNGQPTGATACQDPQNYVSWDGIHATEAANNIMASAVMSGSYSYPPSELVKLCES</sequence>